<keyword evidence="1" id="KW-0812">Transmembrane</keyword>
<organism evidence="3 4">
    <name type="scientific">candidate division CPR1 bacterium GW2011_GWC1_49_13</name>
    <dbReference type="NCBI Taxonomy" id="1618342"/>
    <lineage>
        <taxon>Bacteria</taxon>
        <taxon>candidate division CPR1</taxon>
    </lineage>
</organism>
<keyword evidence="1" id="KW-0472">Membrane</keyword>
<dbReference type="Pfam" id="PF18925">
    <property type="entry name" value="DUF5675"/>
    <property type="match status" value="1"/>
</dbReference>
<keyword evidence="1" id="KW-1133">Transmembrane helix</keyword>
<dbReference type="Proteomes" id="UP000034119">
    <property type="component" value="Unassembled WGS sequence"/>
</dbReference>
<evidence type="ECO:0000259" key="2">
    <source>
        <dbReference type="Pfam" id="PF18925"/>
    </source>
</evidence>
<evidence type="ECO:0000313" key="4">
    <source>
        <dbReference type="Proteomes" id="UP000034119"/>
    </source>
</evidence>
<protein>
    <recommendedName>
        <fullName evidence="2">DUF5675 domain-containing protein</fullName>
    </recommendedName>
</protein>
<comment type="caution">
    <text evidence="3">The sequence shown here is derived from an EMBL/GenBank/DDBJ whole genome shotgun (WGS) entry which is preliminary data.</text>
</comment>
<proteinExistence type="predicted"/>
<feature type="domain" description="DUF5675" evidence="2">
    <location>
        <begin position="101"/>
        <end position="231"/>
    </location>
</feature>
<feature type="transmembrane region" description="Helical" evidence="1">
    <location>
        <begin position="30"/>
        <end position="51"/>
    </location>
</feature>
<accession>A0A0G1VGK2</accession>
<sequence>MMDFTQTQIAVKPLTAIPAAKRRGLHFKTAFGVLGGIGALFLPKLGFPWQVARRRLLRVRRVQATCADLRQGDPGVYRGRGERAQGPEAERDTAGMISLEVWRVMSGAESTLGVLYQTGETRRPLCWTLEDEFRLNKLPGETRIPPGTYPLALRTEGGFHERYAVRYGQLHRGMLWLRDVPGFEYVLIHCGNTDLDTAGCILVGDVARQNITGRGELQNSDAAYRRVYPLIAAWLENGHEVKLRLTDVDSPA</sequence>
<dbReference type="AlphaFoldDB" id="A0A0G1VGK2"/>
<evidence type="ECO:0000256" key="1">
    <source>
        <dbReference type="SAM" id="Phobius"/>
    </source>
</evidence>
<evidence type="ECO:0000313" key="3">
    <source>
        <dbReference type="EMBL" id="KKW05425.1"/>
    </source>
</evidence>
<dbReference type="InterPro" id="IPR043732">
    <property type="entry name" value="DUF5675"/>
</dbReference>
<gene>
    <name evidence="3" type="ORF">UY40_C0020G0002</name>
</gene>
<reference evidence="3 4" key="1">
    <citation type="journal article" date="2015" name="Nature">
        <title>rRNA introns, odd ribosomes, and small enigmatic genomes across a large radiation of phyla.</title>
        <authorList>
            <person name="Brown C.T."/>
            <person name="Hug L.A."/>
            <person name="Thomas B.C."/>
            <person name="Sharon I."/>
            <person name="Castelle C.J."/>
            <person name="Singh A."/>
            <person name="Wilkins M.J."/>
            <person name="Williams K.H."/>
            <person name="Banfield J.F."/>
        </authorList>
    </citation>
    <scope>NUCLEOTIDE SEQUENCE [LARGE SCALE GENOMIC DNA]</scope>
</reference>
<dbReference type="PATRIC" id="fig|1618342.3.peg.537"/>
<name>A0A0G1VGK2_9BACT</name>
<dbReference type="EMBL" id="LCPW01000020">
    <property type="protein sequence ID" value="KKW05425.1"/>
    <property type="molecule type" value="Genomic_DNA"/>
</dbReference>
<dbReference type="STRING" id="1618342.UY40_C0020G0002"/>